<evidence type="ECO:0000313" key="2">
    <source>
        <dbReference type="EMBL" id="RHY34559.1"/>
    </source>
</evidence>
<gene>
    <name evidence="2" type="ORF">DYB32_000860</name>
</gene>
<protein>
    <submittedName>
        <fullName evidence="2">Uncharacterized protein</fullName>
    </submittedName>
</protein>
<feature type="region of interest" description="Disordered" evidence="1">
    <location>
        <begin position="281"/>
        <end position="300"/>
    </location>
</feature>
<name>A0A418B8Q8_9STRA</name>
<dbReference type="EMBL" id="QUSY01000025">
    <property type="protein sequence ID" value="RHY34559.1"/>
    <property type="molecule type" value="Genomic_DNA"/>
</dbReference>
<dbReference type="AlphaFoldDB" id="A0A418B8Q8"/>
<comment type="caution">
    <text evidence="2">The sequence shown here is derived from an EMBL/GenBank/DDBJ whole genome shotgun (WGS) entry which is preliminary data.</text>
</comment>
<feature type="compositionally biased region" description="Basic and acidic residues" evidence="1">
    <location>
        <begin position="281"/>
        <end position="292"/>
    </location>
</feature>
<dbReference type="PANTHER" id="PTHR39290:SF6">
    <property type="entry name" value="S-ADENOSYL-L-METHIONINE-DEPENDENT METHYLTRANSFERASES SUPERFAMILY PROTEIN"/>
    <property type="match status" value="1"/>
</dbReference>
<evidence type="ECO:0000313" key="3">
    <source>
        <dbReference type="Proteomes" id="UP000285060"/>
    </source>
</evidence>
<organism evidence="2 3">
    <name type="scientific">Aphanomyces invadans</name>
    <dbReference type="NCBI Taxonomy" id="157072"/>
    <lineage>
        <taxon>Eukaryota</taxon>
        <taxon>Sar</taxon>
        <taxon>Stramenopiles</taxon>
        <taxon>Oomycota</taxon>
        <taxon>Saprolegniomycetes</taxon>
        <taxon>Saprolegniales</taxon>
        <taxon>Verrucalvaceae</taxon>
        <taxon>Aphanomyces</taxon>
    </lineage>
</organism>
<reference evidence="2 3" key="1">
    <citation type="submission" date="2018-08" db="EMBL/GenBank/DDBJ databases">
        <title>Aphanomyces genome sequencing and annotation.</title>
        <authorList>
            <person name="Minardi D."/>
            <person name="Oidtmann B."/>
            <person name="Van Der Giezen M."/>
            <person name="Studholme D.J."/>
        </authorList>
    </citation>
    <scope>NUCLEOTIDE SEQUENCE [LARGE SCALE GENOMIC DNA]</scope>
    <source>
        <strain evidence="2 3">NJM0002</strain>
    </source>
</reference>
<proteinExistence type="predicted"/>
<accession>A0A418B8Q8</accession>
<dbReference type="PANTHER" id="PTHR39290">
    <property type="entry name" value="C3H1-TYPE DOMAIN-CONTAINING PROTEIN-RELATED"/>
    <property type="match status" value="1"/>
</dbReference>
<sequence>MGSEPAATIYPESATLTATCNPYLDFYRSFQKSQPKEMARIFDPDLDDETREELFNAVDDNVAAVRLARFHQRKAHCSVEILMGNPGRARASHYQALRTGTGYWGRLLQLRGVDIKCFDLHVPGDESANGADSDDASDEERDVDDTKRLRLHSRQVLTKHKNRTLLLCYPDDYEDSDESMAEACLNYYTGEYVIHIGELFGHTLCLPEPGRTSSPEFQTRLAAVFHKILQVPLHSWHSSVDTLTVWKRTKTCIVDDGMYAFIPADEQLNMVMASPSTEHLLHDAPTKYESNGKKAKKPRS</sequence>
<evidence type="ECO:0000256" key="1">
    <source>
        <dbReference type="SAM" id="MobiDB-lite"/>
    </source>
</evidence>
<keyword evidence="3" id="KW-1185">Reference proteome</keyword>
<dbReference type="VEuPathDB" id="FungiDB:H310_03787"/>
<dbReference type="Proteomes" id="UP000285060">
    <property type="component" value="Unassembled WGS sequence"/>
</dbReference>